<evidence type="ECO:0000313" key="3">
    <source>
        <dbReference type="Proteomes" id="UP000031390"/>
    </source>
</evidence>
<organism evidence="2 3">
    <name type="scientific">Morococcus cerebrosus</name>
    <dbReference type="NCBI Taxonomy" id="1056807"/>
    <lineage>
        <taxon>Bacteria</taxon>
        <taxon>Pseudomonadati</taxon>
        <taxon>Pseudomonadota</taxon>
        <taxon>Betaproteobacteria</taxon>
        <taxon>Neisseriales</taxon>
        <taxon>Neisseriaceae</taxon>
        <taxon>Morococcus</taxon>
    </lineage>
</organism>
<gene>
    <name evidence="2" type="ORF">MCC93_18050</name>
</gene>
<evidence type="ECO:0000256" key="1">
    <source>
        <dbReference type="SAM" id="MobiDB-lite"/>
    </source>
</evidence>
<accession>A0A0C1E4B9</accession>
<evidence type="ECO:0000313" key="2">
    <source>
        <dbReference type="EMBL" id="KIC06799.1"/>
    </source>
</evidence>
<feature type="compositionally biased region" description="Basic and acidic residues" evidence="1">
    <location>
        <begin position="154"/>
        <end position="177"/>
    </location>
</feature>
<dbReference type="Proteomes" id="UP000031390">
    <property type="component" value="Unassembled WGS sequence"/>
</dbReference>
<feature type="region of interest" description="Disordered" evidence="1">
    <location>
        <begin position="146"/>
        <end position="177"/>
    </location>
</feature>
<sequence length="177" mass="19973">MRIAEPPAPSGYNFGQELPNLENIEVVEVPKLIGKGILSDKDVIELFHQAGEVAALELDLHMLMEDRSELVRQLEMQRAKEAAGIKLVEILPTLTDRQKAGLAKILKTSREAAEHLPQNDREKQLAHTMERVIELAKTAQGRAALDMAAGNNLFERREPEREEPRGYERDDDLEMGR</sequence>
<reference evidence="2 3" key="1">
    <citation type="submission" date="2014-12" db="EMBL/GenBank/DDBJ databases">
        <title>Genome sequence of Morococcus cerebrosus.</title>
        <authorList>
            <person name="Shin S.-K."/>
            <person name="Yi H."/>
        </authorList>
    </citation>
    <scope>NUCLEOTIDE SEQUENCE [LARGE SCALE GENOMIC DNA]</scope>
    <source>
        <strain evidence="2 3">CIP 81.93</strain>
    </source>
</reference>
<protein>
    <submittedName>
        <fullName evidence="2">Uncharacterized protein</fullName>
    </submittedName>
</protein>
<comment type="caution">
    <text evidence="2">The sequence shown here is derived from an EMBL/GenBank/DDBJ whole genome shotgun (WGS) entry which is preliminary data.</text>
</comment>
<proteinExistence type="predicted"/>
<dbReference type="EMBL" id="JUFZ01000084">
    <property type="protein sequence ID" value="KIC06799.1"/>
    <property type="molecule type" value="Genomic_DNA"/>
</dbReference>
<dbReference type="AlphaFoldDB" id="A0A0C1E4B9"/>
<name>A0A0C1E4B9_9NEIS</name>